<feature type="domain" description="DUF2202" evidence="2">
    <location>
        <begin position="58"/>
        <end position="189"/>
    </location>
</feature>
<dbReference type="Gene3D" id="1.20.1260.10">
    <property type="match status" value="1"/>
</dbReference>
<protein>
    <submittedName>
        <fullName evidence="3">DUF2202 domain-containing protein</fullName>
    </submittedName>
</protein>
<evidence type="ECO:0000259" key="2">
    <source>
        <dbReference type="Pfam" id="PF09968"/>
    </source>
</evidence>
<reference evidence="3" key="1">
    <citation type="submission" date="2021-04" db="EMBL/GenBank/DDBJ databases">
        <authorList>
            <person name="Yoon J."/>
        </authorList>
    </citation>
    <scope>NUCLEOTIDE SEQUENCE</scope>
    <source>
        <strain evidence="3">KMU-90</strain>
    </source>
</reference>
<organism evidence="3 4">
    <name type="scientific">Thetidibacter halocola</name>
    <dbReference type="NCBI Taxonomy" id="2827239"/>
    <lineage>
        <taxon>Bacteria</taxon>
        <taxon>Pseudomonadati</taxon>
        <taxon>Pseudomonadota</taxon>
        <taxon>Alphaproteobacteria</taxon>
        <taxon>Rhodobacterales</taxon>
        <taxon>Roseobacteraceae</taxon>
        <taxon>Thetidibacter</taxon>
    </lineage>
</organism>
<comment type="caution">
    <text evidence="3">The sequence shown here is derived from an EMBL/GenBank/DDBJ whole genome shotgun (WGS) entry which is preliminary data.</text>
</comment>
<feature type="region of interest" description="Disordered" evidence="1">
    <location>
        <begin position="1"/>
        <end position="22"/>
    </location>
</feature>
<dbReference type="AlphaFoldDB" id="A0A8J7WGP9"/>
<dbReference type="InterPro" id="IPR009078">
    <property type="entry name" value="Ferritin-like_SF"/>
</dbReference>
<dbReference type="Pfam" id="PF09968">
    <property type="entry name" value="DUF2202"/>
    <property type="match status" value="1"/>
</dbReference>
<evidence type="ECO:0000313" key="3">
    <source>
        <dbReference type="EMBL" id="MBS0125361.1"/>
    </source>
</evidence>
<gene>
    <name evidence="3" type="ORF">KB874_14810</name>
</gene>
<feature type="compositionally biased region" description="Gly residues" evidence="1">
    <location>
        <begin position="10"/>
        <end position="21"/>
    </location>
</feature>
<keyword evidence="4" id="KW-1185">Reference proteome</keyword>
<dbReference type="EMBL" id="JAGTUU010000005">
    <property type="protein sequence ID" value="MBS0125361.1"/>
    <property type="molecule type" value="Genomic_DNA"/>
</dbReference>
<dbReference type="RefSeq" id="WP_212537308.1">
    <property type="nucleotide sequence ID" value="NZ_JAGTUU010000005.1"/>
</dbReference>
<dbReference type="SUPFAM" id="SSF47240">
    <property type="entry name" value="Ferritin-like"/>
    <property type="match status" value="1"/>
</dbReference>
<dbReference type="CDD" id="cd01048">
    <property type="entry name" value="Ferritin_like_AB2"/>
    <property type="match status" value="1"/>
</dbReference>
<evidence type="ECO:0000256" key="1">
    <source>
        <dbReference type="SAM" id="MobiDB-lite"/>
    </source>
</evidence>
<evidence type="ECO:0000313" key="4">
    <source>
        <dbReference type="Proteomes" id="UP000681356"/>
    </source>
</evidence>
<accession>A0A8J7WGP9</accession>
<dbReference type="Proteomes" id="UP000681356">
    <property type="component" value="Unassembled WGS sequence"/>
</dbReference>
<sequence>MKRAMHKHGQSGGKFGWGTGQGDTDSGAVTVSTDDPVTVSAEAVESSDSTYSDAAIAELLFMIEEEKLAGDVYEAFYDLYGIKVFDNIAASEDRHFDALIAQAEALGIDTDAFVFAEAGEFENDELQALYDSLIAEGSVSLTDALEVGVAIEERDMVDIAAAIDAVEGTVLADIYQNLLDGSVAHLAAFEGLLA</sequence>
<proteinExistence type="predicted"/>
<dbReference type="InterPro" id="IPR019243">
    <property type="entry name" value="DUF2202"/>
</dbReference>
<dbReference type="InterPro" id="IPR012347">
    <property type="entry name" value="Ferritin-like"/>
</dbReference>
<name>A0A8J7WGP9_9RHOB</name>